<dbReference type="Pfam" id="PF11154">
    <property type="entry name" value="DUF2934"/>
    <property type="match status" value="1"/>
</dbReference>
<dbReference type="EMBL" id="JAGINP010000039">
    <property type="protein sequence ID" value="MBP2297045.1"/>
    <property type="molecule type" value="Genomic_DNA"/>
</dbReference>
<protein>
    <recommendedName>
        <fullName evidence="3">DUF2934 domain-containing protein</fullName>
    </recommendedName>
</protein>
<dbReference type="Proteomes" id="UP000781958">
    <property type="component" value="Unassembled WGS sequence"/>
</dbReference>
<evidence type="ECO:0008006" key="3">
    <source>
        <dbReference type="Google" id="ProtNLM"/>
    </source>
</evidence>
<accession>A0ABS4SWY2</accession>
<proteinExistence type="predicted"/>
<dbReference type="InterPro" id="IPR021327">
    <property type="entry name" value="DUF2934"/>
</dbReference>
<reference evidence="1 2" key="1">
    <citation type="submission" date="2021-03" db="EMBL/GenBank/DDBJ databases">
        <title>Genomic Encyclopedia of Type Strains, Phase III (KMG-III): the genomes of soil and plant-associated and newly described type strains.</title>
        <authorList>
            <person name="Whitman W."/>
        </authorList>
    </citation>
    <scope>NUCLEOTIDE SEQUENCE [LARGE SCALE GENOMIC DNA]</scope>
    <source>
        <strain evidence="1 2">IMMIB AFH-6</strain>
    </source>
</reference>
<sequence length="81" mass="9543">MEGIHEHVIRERAYSLWEREGRPEGRAAAHWFEAIQQLQAEGRIPRLSPTERRGERNAAACRMGAPRWGRRHWCRLSRRAA</sequence>
<evidence type="ECO:0000313" key="1">
    <source>
        <dbReference type="EMBL" id="MBP2297045.1"/>
    </source>
</evidence>
<evidence type="ECO:0000313" key="2">
    <source>
        <dbReference type="Proteomes" id="UP000781958"/>
    </source>
</evidence>
<gene>
    <name evidence="1" type="ORF">J2851_006864</name>
</gene>
<keyword evidence="2" id="KW-1185">Reference proteome</keyword>
<comment type="caution">
    <text evidence="1">The sequence shown here is derived from an EMBL/GenBank/DDBJ whole genome shotgun (WGS) entry which is preliminary data.</text>
</comment>
<dbReference type="RefSeq" id="WP_211114523.1">
    <property type="nucleotide sequence ID" value="NZ_JAGINP010000039.1"/>
</dbReference>
<organism evidence="1 2">
    <name type="scientific">Azospirillum rugosum</name>
    <dbReference type="NCBI Taxonomy" id="416170"/>
    <lineage>
        <taxon>Bacteria</taxon>
        <taxon>Pseudomonadati</taxon>
        <taxon>Pseudomonadota</taxon>
        <taxon>Alphaproteobacteria</taxon>
        <taxon>Rhodospirillales</taxon>
        <taxon>Azospirillaceae</taxon>
        <taxon>Azospirillum</taxon>
    </lineage>
</organism>
<name>A0ABS4SWY2_9PROT</name>